<keyword evidence="4" id="KW-1185">Reference proteome</keyword>
<dbReference type="Pfam" id="PF02080">
    <property type="entry name" value="TrkA_C"/>
    <property type="match status" value="1"/>
</dbReference>
<dbReference type="InterPro" id="IPR006037">
    <property type="entry name" value="RCK_C"/>
</dbReference>
<dbReference type="PROSITE" id="PS51202">
    <property type="entry name" value="RCK_C"/>
    <property type="match status" value="1"/>
</dbReference>
<dbReference type="Gene3D" id="3.40.50.720">
    <property type="entry name" value="NAD(P)-binding Rossmann-like Domain"/>
    <property type="match status" value="1"/>
</dbReference>
<dbReference type="RefSeq" id="WP_013873282.1">
    <property type="nucleotide sequence ID" value="NC_015656.1"/>
</dbReference>
<dbReference type="InterPro" id="IPR003148">
    <property type="entry name" value="RCK_N"/>
</dbReference>
<dbReference type="SUPFAM" id="SSF116726">
    <property type="entry name" value="TrkA C-terminal domain-like"/>
    <property type="match status" value="1"/>
</dbReference>
<sequence length="222" mass="23840">MARFQPDAVLVIGLGRFGSALAGTLVGLGHQVLGVDTDRKTVQEMSSQLTHVVEADTTSEEALRQIGAGDFNRAVVAIGTDVEASILTTSLLVDFGIAQIWAKAVSRAHGRILDRVGAHRVVYPEHDMGERVAHMVTGRMVDYVELSDNYALVETRPPADIVGKPLGQTGIRSRHGVTVVCIKHVGADFDYAHPDTVVKADDLIVVLGPIQKAVRFAQTRNG</sequence>
<dbReference type="GO" id="GO:0006813">
    <property type="term" value="P:potassium ion transport"/>
    <property type="evidence" value="ECO:0007669"/>
    <property type="project" value="InterPro"/>
</dbReference>
<evidence type="ECO:0000313" key="3">
    <source>
        <dbReference type="EMBL" id="AEH09335.1"/>
    </source>
</evidence>
<dbReference type="AlphaFoldDB" id="F8AWJ8"/>
<dbReference type="Pfam" id="PF02254">
    <property type="entry name" value="TrkA_N"/>
    <property type="match status" value="1"/>
</dbReference>
<proteinExistence type="predicted"/>
<dbReference type="PANTHER" id="PTHR43833">
    <property type="entry name" value="POTASSIUM CHANNEL PROTEIN 2-RELATED-RELATED"/>
    <property type="match status" value="1"/>
</dbReference>
<dbReference type="Gene3D" id="3.30.70.1450">
    <property type="entry name" value="Regulator of K+ conductance, C-terminal domain"/>
    <property type="match status" value="1"/>
</dbReference>
<accession>F8AWJ8</accession>
<dbReference type="SUPFAM" id="SSF51735">
    <property type="entry name" value="NAD(P)-binding Rossmann-fold domains"/>
    <property type="match status" value="1"/>
</dbReference>
<dbReference type="PROSITE" id="PS51201">
    <property type="entry name" value="RCK_N"/>
    <property type="match status" value="1"/>
</dbReference>
<gene>
    <name evidence="3" type="ordered locus">FsymDg_1897</name>
</gene>
<dbReference type="Proteomes" id="UP000001549">
    <property type="component" value="Chromosome"/>
</dbReference>
<dbReference type="InterPro" id="IPR050721">
    <property type="entry name" value="Trk_Ktr_HKT_K-transport"/>
</dbReference>
<evidence type="ECO:0000259" key="1">
    <source>
        <dbReference type="PROSITE" id="PS51201"/>
    </source>
</evidence>
<dbReference type="STRING" id="656024.FsymDg_1897"/>
<dbReference type="HOGENOM" id="CLU_046525_3_1_11"/>
<feature type="domain" description="RCK N-terminal" evidence="1">
    <location>
        <begin position="6"/>
        <end position="123"/>
    </location>
</feature>
<feature type="domain" description="RCK C-terminal" evidence="2">
    <location>
        <begin position="138"/>
        <end position="222"/>
    </location>
</feature>
<dbReference type="PANTHER" id="PTHR43833:SF7">
    <property type="entry name" value="KTR SYSTEM POTASSIUM UPTAKE PROTEIN C"/>
    <property type="match status" value="1"/>
</dbReference>
<dbReference type="KEGG" id="fsy:FsymDg_1897"/>
<dbReference type="GO" id="GO:0008324">
    <property type="term" value="F:monoatomic cation transmembrane transporter activity"/>
    <property type="evidence" value="ECO:0007669"/>
    <property type="project" value="InterPro"/>
</dbReference>
<name>F8AWJ8_9ACTN</name>
<dbReference type="EMBL" id="CP002801">
    <property type="protein sequence ID" value="AEH09335.1"/>
    <property type="molecule type" value="Genomic_DNA"/>
</dbReference>
<evidence type="ECO:0000259" key="2">
    <source>
        <dbReference type="PROSITE" id="PS51202"/>
    </source>
</evidence>
<organism evidence="3 4">
    <name type="scientific">Candidatus Protofrankia datiscae</name>
    <dbReference type="NCBI Taxonomy" id="2716812"/>
    <lineage>
        <taxon>Bacteria</taxon>
        <taxon>Bacillati</taxon>
        <taxon>Actinomycetota</taxon>
        <taxon>Actinomycetes</taxon>
        <taxon>Frankiales</taxon>
        <taxon>Frankiaceae</taxon>
        <taxon>Protofrankia</taxon>
    </lineage>
</organism>
<protein>
    <submittedName>
        <fullName evidence="3">TrkA-N domain protein</fullName>
    </submittedName>
</protein>
<evidence type="ECO:0000313" key="4">
    <source>
        <dbReference type="Proteomes" id="UP000001549"/>
    </source>
</evidence>
<reference evidence="3 4" key="1">
    <citation type="submission" date="2011-05" db="EMBL/GenBank/DDBJ databases">
        <title>Complete sequence of chromosome of Frankia symbiont of Datisca glomerata.</title>
        <authorList>
            <consortium name="US DOE Joint Genome Institute"/>
            <person name="Lucas S."/>
            <person name="Han J."/>
            <person name="Lapidus A."/>
            <person name="Cheng J.-F."/>
            <person name="Goodwin L."/>
            <person name="Pitluck S."/>
            <person name="Peters L."/>
            <person name="Mikhailova N."/>
            <person name="Chertkov O."/>
            <person name="Teshima H."/>
            <person name="Han C."/>
            <person name="Tapia R."/>
            <person name="Land M."/>
            <person name="Hauser L."/>
            <person name="Kyrpides N."/>
            <person name="Ivanova N."/>
            <person name="Pagani I."/>
            <person name="Berry A."/>
            <person name="Pawlowski K."/>
            <person name="Persson T."/>
            <person name="Vanden Heuvel B."/>
            <person name="Benson D."/>
            <person name="Woyke T."/>
        </authorList>
    </citation>
    <scope>NUCLEOTIDE SEQUENCE [LARGE SCALE GENOMIC DNA]</scope>
    <source>
        <strain evidence="4">4085684</strain>
    </source>
</reference>
<dbReference type="eggNOG" id="COG0569">
    <property type="taxonomic scope" value="Bacteria"/>
</dbReference>
<dbReference type="InterPro" id="IPR036291">
    <property type="entry name" value="NAD(P)-bd_dom_sf"/>
</dbReference>
<dbReference type="InterPro" id="IPR036721">
    <property type="entry name" value="RCK_C_sf"/>
</dbReference>